<dbReference type="AlphaFoldDB" id="A0A9P0AYD1"/>
<dbReference type="PROSITE" id="PS00107">
    <property type="entry name" value="PROTEIN_KINASE_ATP"/>
    <property type="match status" value="1"/>
</dbReference>
<dbReference type="InterPro" id="IPR011009">
    <property type="entry name" value="Kinase-like_dom_sf"/>
</dbReference>
<evidence type="ECO:0000256" key="1">
    <source>
        <dbReference type="PROSITE-ProRule" id="PRU10141"/>
    </source>
</evidence>
<dbReference type="SUPFAM" id="SSF56112">
    <property type="entry name" value="Protein kinase-like (PK-like)"/>
    <property type="match status" value="1"/>
</dbReference>
<dbReference type="PANTHER" id="PTHR11012:SF30">
    <property type="entry name" value="PROTEIN KINASE-LIKE DOMAIN-CONTAINING"/>
    <property type="match status" value="1"/>
</dbReference>
<protein>
    <recommendedName>
        <fullName evidence="2">CHK kinase-like domain-containing protein</fullName>
    </recommendedName>
</protein>
<feature type="binding site" evidence="1">
    <location>
        <position position="66"/>
    </location>
    <ligand>
        <name>ATP</name>
        <dbReference type="ChEBI" id="CHEBI:30616"/>
    </ligand>
</feature>
<dbReference type="InterPro" id="IPR015897">
    <property type="entry name" value="CHK_kinase-like"/>
</dbReference>
<dbReference type="OrthoDB" id="191037at2759"/>
<organism evidence="3 4">
    <name type="scientific">Brassicogethes aeneus</name>
    <name type="common">Rape pollen beetle</name>
    <name type="synonym">Meligethes aeneus</name>
    <dbReference type="NCBI Taxonomy" id="1431903"/>
    <lineage>
        <taxon>Eukaryota</taxon>
        <taxon>Metazoa</taxon>
        <taxon>Ecdysozoa</taxon>
        <taxon>Arthropoda</taxon>
        <taxon>Hexapoda</taxon>
        <taxon>Insecta</taxon>
        <taxon>Pterygota</taxon>
        <taxon>Neoptera</taxon>
        <taxon>Endopterygota</taxon>
        <taxon>Coleoptera</taxon>
        <taxon>Polyphaga</taxon>
        <taxon>Cucujiformia</taxon>
        <taxon>Nitidulidae</taxon>
        <taxon>Meligethinae</taxon>
        <taxon>Brassicogethes</taxon>
    </lineage>
</organism>
<name>A0A9P0AYD1_BRAAE</name>
<proteinExistence type="predicted"/>
<dbReference type="InterPro" id="IPR004119">
    <property type="entry name" value="EcKL"/>
</dbReference>
<gene>
    <name evidence="3" type="ORF">MELIAE_LOCUS3105</name>
</gene>
<dbReference type="Gene3D" id="3.90.1200.10">
    <property type="match status" value="1"/>
</dbReference>
<dbReference type="EMBL" id="OV121133">
    <property type="protein sequence ID" value="CAH0550242.1"/>
    <property type="molecule type" value="Genomic_DNA"/>
</dbReference>
<evidence type="ECO:0000313" key="4">
    <source>
        <dbReference type="Proteomes" id="UP001154078"/>
    </source>
</evidence>
<dbReference type="Pfam" id="PF02958">
    <property type="entry name" value="EcKL"/>
    <property type="match status" value="1"/>
</dbReference>
<accession>A0A9P0AYD1</accession>
<dbReference type="GO" id="GO:0005524">
    <property type="term" value="F:ATP binding"/>
    <property type="evidence" value="ECO:0007669"/>
    <property type="project" value="UniProtKB-UniRule"/>
</dbReference>
<dbReference type="Proteomes" id="UP001154078">
    <property type="component" value="Chromosome 2"/>
</dbReference>
<reference evidence="3" key="1">
    <citation type="submission" date="2021-12" db="EMBL/GenBank/DDBJ databases">
        <authorList>
            <person name="King R."/>
        </authorList>
    </citation>
    <scope>NUCLEOTIDE SEQUENCE</scope>
</reference>
<keyword evidence="4" id="KW-1185">Reference proteome</keyword>
<keyword evidence="1" id="KW-0547">Nucleotide-binding</keyword>
<evidence type="ECO:0000259" key="2">
    <source>
        <dbReference type="SMART" id="SM00587"/>
    </source>
</evidence>
<evidence type="ECO:0000313" key="3">
    <source>
        <dbReference type="EMBL" id="CAH0550242.1"/>
    </source>
</evidence>
<keyword evidence="1" id="KW-0067">ATP-binding</keyword>
<feature type="domain" description="CHK kinase-like" evidence="2">
    <location>
        <begin position="128"/>
        <end position="315"/>
    </location>
</feature>
<sequence length="397" mass="46050">MEKFGIERSDVISYIETVLQEQHVLEGKVNVTGTSSIGDGYTGLVIFIVATGKKYGKEVKLDFALKHSCALKEFREKIPIEFAYNLETLVLQKLVPLYQKILLENNCTPLKCFPKWYKTFESQNSNALVLENLKATGFVINDIKTPFTINHLNLLMKNYAKFHALGFAFKLRNPEKFKEISNEIIKLHKGIMEFCYELYKGWFKVLDNVLENCNETELLKKKRKITFEEVINLTDYVNDHSTIVHGDCWNNNYMFKMNGDTPEQVKILDWQICNVSNPLVDLCYVILANISQDNYEHIGDLLETYYKDFSENLRKLKCDPNEIYPKENFLGDYKKYARVSLMMVPSVLQISSKSKSELPDITKVDVDMVESFSNPQGEEVNEKILTYARYLEKYGII</sequence>
<dbReference type="PANTHER" id="PTHR11012">
    <property type="entry name" value="PROTEIN KINASE-LIKE DOMAIN-CONTAINING"/>
    <property type="match status" value="1"/>
</dbReference>
<dbReference type="InterPro" id="IPR017441">
    <property type="entry name" value="Protein_kinase_ATP_BS"/>
</dbReference>
<dbReference type="SMART" id="SM00587">
    <property type="entry name" value="CHK"/>
    <property type="match status" value="1"/>
</dbReference>